<evidence type="ECO:0000313" key="2">
    <source>
        <dbReference type="Proteomes" id="UP001054945"/>
    </source>
</evidence>
<sequence length="94" mass="11023">MHSLQGMSRHLILKLIYTESGMVKSAVLHLMTYMITIEQLDTSKLIKMHRSNWPGKEYYYMVKRSLMDLIRHSKKSIIKELERSKGDADIAIIK</sequence>
<organism evidence="1 2">
    <name type="scientific">Caerostris extrusa</name>
    <name type="common">Bark spider</name>
    <name type="synonym">Caerostris bankana</name>
    <dbReference type="NCBI Taxonomy" id="172846"/>
    <lineage>
        <taxon>Eukaryota</taxon>
        <taxon>Metazoa</taxon>
        <taxon>Ecdysozoa</taxon>
        <taxon>Arthropoda</taxon>
        <taxon>Chelicerata</taxon>
        <taxon>Arachnida</taxon>
        <taxon>Araneae</taxon>
        <taxon>Araneomorphae</taxon>
        <taxon>Entelegynae</taxon>
        <taxon>Araneoidea</taxon>
        <taxon>Araneidae</taxon>
        <taxon>Caerostris</taxon>
    </lineage>
</organism>
<evidence type="ECO:0000313" key="1">
    <source>
        <dbReference type="EMBL" id="GIY35705.1"/>
    </source>
</evidence>
<gene>
    <name evidence="1" type="ORF">CEXT_224361</name>
</gene>
<protein>
    <submittedName>
        <fullName evidence="1">Uncharacterized protein</fullName>
    </submittedName>
</protein>
<dbReference type="EMBL" id="BPLR01009949">
    <property type="protein sequence ID" value="GIY35705.1"/>
    <property type="molecule type" value="Genomic_DNA"/>
</dbReference>
<keyword evidence="2" id="KW-1185">Reference proteome</keyword>
<proteinExistence type="predicted"/>
<comment type="caution">
    <text evidence="1">The sequence shown here is derived from an EMBL/GenBank/DDBJ whole genome shotgun (WGS) entry which is preliminary data.</text>
</comment>
<reference evidence="1 2" key="1">
    <citation type="submission" date="2021-06" db="EMBL/GenBank/DDBJ databases">
        <title>Caerostris extrusa draft genome.</title>
        <authorList>
            <person name="Kono N."/>
            <person name="Arakawa K."/>
        </authorList>
    </citation>
    <scope>NUCLEOTIDE SEQUENCE [LARGE SCALE GENOMIC DNA]</scope>
</reference>
<dbReference type="Proteomes" id="UP001054945">
    <property type="component" value="Unassembled WGS sequence"/>
</dbReference>
<name>A0AAV4ST84_CAEEX</name>
<accession>A0AAV4ST84</accession>
<dbReference type="AlphaFoldDB" id="A0AAV4ST84"/>